<reference evidence="4" key="1">
    <citation type="journal article" date="2023" name="Front. Mar. Sci.">
        <title>A new Merluccius polli reference genome to investigate the effects of global change in West African waters.</title>
        <authorList>
            <person name="Mateo J.L."/>
            <person name="Blanco-Fernandez C."/>
            <person name="Garcia-Vazquez E."/>
            <person name="Machado-Schiaffino G."/>
        </authorList>
    </citation>
    <scope>NUCLEOTIDE SEQUENCE</scope>
    <source>
        <strain evidence="4">C29</strain>
        <tissue evidence="4">Fin</tissue>
    </source>
</reference>
<evidence type="ECO:0000256" key="2">
    <source>
        <dbReference type="SAM" id="MobiDB-lite"/>
    </source>
</evidence>
<feature type="region of interest" description="Disordered" evidence="2">
    <location>
        <begin position="831"/>
        <end position="855"/>
    </location>
</feature>
<dbReference type="GO" id="GO:0150105">
    <property type="term" value="P:protein localization to cell-cell junction"/>
    <property type="evidence" value="ECO:0007669"/>
    <property type="project" value="TreeGrafter"/>
</dbReference>
<feature type="region of interest" description="Disordered" evidence="2">
    <location>
        <begin position="1"/>
        <end position="25"/>
    </location>
</feature>
<accession>A0AA47MEV3</accession>
<feature type="compositionally biased region" description="Basic and acidic residues" evidence="2">
    <location>
        <begin position="831"/>
        <end position="844"/>
    </location>
</feature>
<feature type="compositionally biased region" description="Basic and acidic residues" evidence="2">
    <location>
        <begin position="111"/>
        <end position="123"/>
    </location>
</feature>
<dbReference type="EMBL" id="JAOPHQ010004555">
    <property type="protein sequence ID" value="KAK0139018.1"/>
    <property type="molecule type" value="Genomic_DNA"/>
</dbReference>
<name>A0AA47MEV3_MERPO</name>
<dbReference type="PANTHER" id="PTHR46349:SF2">
    <property type="entry name" value="CINGULIN-LIKE PROTEIN 1"/>
    <property type="match status" value="1"/>
</dbReference>
<dbReference type="SUPFAM" id="SSF57997">
    <property type="entry name" value="Tropomyosin"/>
    <property type="match status" value="1"/>
</dbReference>
<feature type="compositionally biased region" description="Basic and acidic residues" evidence="2">
    <location>
        <begin position="336"/>
        <end position="348"/>
    </location>
</feature>
<dbReference type="Pfam" id="PF01576">
    <property type="entry name" value="Myosin_tail_1"/>
    <property type="match status" value="1"/>
</dbReference>
<comment type="caution">
    <text evidence="4">The sequence shown here is derived from an EMBL/GenBank/DDBJ whole genome shotgun (WGS) entry which is preliminary data.</text>
</comment>
<feature type="compositionally biased region" description="Acidic residues" evidence="2">
    <location>
        <begin position="1071"/>
        <end position="1084"/>
    </location>
</feature>
<dbReference type="AlphaFoldDB" id="A0AA47MEV3"/>
<dbReference type="PANTHER" id="PTHR46349">
    <property type="entry name" value="CINGULIN-LIKE PROTEIN 1-RELATED"/>
    <property type="match status" value="1"/>
</dbReference>
<evidence type="ECO:0000313" key="4">
    <source>
        <dbReference type="EMBL" id="KAK0139018.1"/>
    </source>
</evidence>
<organism evidence="4 5">
    <name type="scientific">Merluccius polli</name>
    <name type="common">Benguela hake</name>
    <name type="synonym">Merluccius cadenati</name>
    <dbReference type="NCBI Taxonomy" id="89951"/>
    <lineage>
        <taxon>Eukaryota</taxon>
        <taxon>Metazoa</taxon>
        <taxon>Chordata</taxon>
        <taxon>Craniata</taxon>
        <taxon>Vertebrata</taxon>
        <taxon>Euteleostomi</taxon>
        <taxon>Actinopterygii</taxon>
        <taxon>Neopterygii</taxon>
        <taxon>Teleostei</taxon>
        <taxon>Neoteleostei</taxon>
        <taxon>Acanthomorphata</taxon>
        <taxon>Zeiogadaria</taxon>
        <taxon>Gadariae</taxon>
        <taxon>Gadiformes</taxon>
        <taxon>Gadoidei</taxon>
        <taxon>Merlucciidae</taxon>
        <taxon>Merluccius</taxon>
    </lineage>
</organism>
<dbReference type="GO" id="GO:0005923">
    <property type="term" value="C:bicellular tight junction"/>
    <property type="evidence" value="ECO:0007669"/>
    <property type="project" value="TreeGrafter"/>
</dbReference>
<dbReference type="InterPro" id="IPR002928">
    <property type="entry name" value="Myosin_tail"/>
</dbReference>
<feature type="compositionally biased region" description="Basic and acidic residues" evidence="2">
    <location>
        <begin position="50"/>
        <end position="64"/>
    </location>
</feature>
<sequence length="1084" mass="124074">MEPDIRVQRGYGQPHSRPRSSPDNLFGVRVQIQGIKGRPYVVLNSNGQESHGDFPPHRSEDLGQRRGASLDRTLLDEGPAGKRGQLTDSPSSPAFGDSGRAAASNALHYQRHPELLRPYDPEKNNLNLLVPSQPQPHRGRPPAQTDRAAGLPVKARIPLPAEGPVPDQNENQPREPAAPGKAAPARSPNSVETDTISSVGKLIDRFNSSQRKRGRFGPRNRIDPDDRRRSRSVDSRQTSDSSASSSASSSFSSTTSSLKGARAGTQNGADGGPPDEPGTRFPGGGRGALEASRRQQSSSTTQLYHGKESPATSPPPTAKPALNGVGRRSPPQSQEPSKHVAETQERDAQVTPDLLKGQQEVSADSNEDTAKQILFFYLKDGTTDNESTTEKKVNLVLDRMNALKWKTAEFVEKEERAHTAEAEDLQEKHTALAHEVDELKKQLTVEIKNEKTLAKACEKARNDRKNMTEELNKSEFELFKLRDRLVEVEADLQSTKQELAQLKAERDRSKTEMKDLQHQLSEMHDELDHAKDMEEINTEKEVLLKDMAQLRDGFQEILRVQEEQEEMLQLREEELADLKATLKAEVESYEQSVTGLKEEHQQKVQKLLRAVETAKESNALLGQDKAEVEKEREETQDKFRKMSQERGHLKEQVRQLENKVDELHHAVKDAKAVEKQLEQRANQLEKEKQQVERTLVEVRQKEDQMSQSNQSLITRLEDVQIELTKLNHEHRELKDKLREEKSQVLELWRTRQELEEERKTQDRTVEQLQKKMSNIMGECEVSTDKLQQQVNEARDRSQRELAELRRQLEEKGLELDKSRLTAKKLQEELLSLEKDTQQGRREQQEAQGRSRQLEQKVEELEKRDLATLENHEQQVKLMERRISQLEEDLAEERSSADRLMDRMDQIRAEVQQERAARQDLECDKMSLERQNKDMKSRVSHLEGVRGVNQQDSVVSRLTSRIQDLEDRLQGEKRDNNNLQQANRKLERKMREMKMQVDEENVSLQNQRDQLTQRLKTAKRQMDEAEEEIERLENAKKKLQRDLDEQMEANEQLHGHLSTLRHKKVTSQLSVVDDDGDDLDDLASD</sequence>
<protein>
    <submittedName>
        <fullName evidence="4">Cingulin-like protein 1</fullName>
    </submittedName>
</protein>
<keyword evidence="5" id="KW-1185">Reference proteome</keyword>
<feature type="compositionally biased region" description="Low complexity" evidence="2">
    <location>
        <begin position="235"/>
        <end position="257"/>
    </location>
</feature>
<gene>
    <name evidence="4" type="primary">CGNL1_1</name>
    <name evidence="4" type="ORF">N1851_024438</name>
</gene>
<proteinExistence type="predicted"/>
<evidence type="ECO:0000256" key="1">
    <source>
        <dbReference type="ARBA" id="ARBA00023054"/>
    </source>
</evidence>
<feature type="domain" description="Myosin tail" evidence="3">
    <location>
        <begin position="831"/>
        <end position="1062"/>
    </location>
</feature>
<dbReference type="Proteomes" id="UP001174136">
    <property type="component" value="Unassembled WGS sequence"/>
</dbReference>
<evidence type="ECO:0000259" key="3">
    <source>
        <dbReference type="Pfam" id="PF01576"/>
    </source>
</evidence>
<feature type="compositionally biased region" description="Basic and acidic residues" evidence="2">
    <location>
        <begin position="220"/>
        <end position="234"/>
    </location>
</feature>
<evidence type="ECO:0000313" key="5">
    <source>
        <dbReference type="Proteomes" id="UP001174136"/>
    </source>
</evidence>
<keyword evidence="1" id="KW-0175">Coiled coil</keyword>
<feature type="region of interest" description="Disordered" evidence="2">
    <location>
        <begin position="1050"/>
        <end position="1084"/>
    </location>
</feature>
<dbReference type="Gene3D" id="1.20.5.340">
    <property type="match status" value="1"/>
</dbReference>
<dbReference type="GO" id="GO:0016459">
    <property type="term" value="C:myosin complex"/>
    <property type="evidence" value="ECO:0007669"/>
    <property type="project" value="InterPro"/>
</dbReference>
<feature type="compositionally biased region" description="Polar residues" evidence="2">
    <location>
        <begin position="187"/>
        <end position="198"/>
    </location>
</feature>
<feature type="region of interest" description="Disordered" evidence="2">
    <location>
        <begin position="40"/>
        <end position="367"/>
    </location>
</feature>